<accession>A0A0F8YW74</accession>
<keyword evidence="1" id="KW-0808">Transferase</keyword>
<dbReference type="Pfam" id="PF17836">
    <property type="entry name" value="PglD_N"/>
    <property type="match status" value="1"/>
</dbReference>
<dbReference type="EMBL" id="LAZR01051185">
    <property type="protein sequence ID" value="KKK85702.1"/>
    <property type="molecule type" value="Genomic_DNA"/>
</dbReference>
<evidence type="ECO:0000313" key="3">
    <source>
        <dbReference type="EMBL" id="KKK85702.1"/>
    </source>
</evidence>
<dbReference type="InterPro" id="IPR011004">
    <property type="entry name" value="Trimer_LpxA-like_sf"/>
</dbReference>
<dbReference type="InterPro" id="IPR020019">
    <property type="entry name" value="AcTrfase_PglD-like"/>
</dbReference>
<proteinExistence type="predicted"/>
<evidence type="ECO:0000259" key="2">
    <source>
        <dbReference type="Pfam" id="PF17836"/>
    </source>
</evidence>
<dbReference type="PROSITE" id="PS00101">
    <property type="entry name" value="HEXAPEP_TRANSFERASES"/>
    <property type="match status" value="1"/>
</dbReference>
<gene>
    <name evidence="3" type="ORF">LCGC14_2770660</name>
</gene>
<dbReference type="Gene3D" id="2.160.10.10">
    <property type="entry name" value="Hexapeptide repeat proteins"/>
    <property type="match status" value="1"/>
</dbReference>
<reference evidence="3" key="1">
    <citation type="journal article" date="2015" name="Nature">
        <title>Complex archaea that bridge the gap between prokaryotes and eukaryotes.</title>
        <authorList>
            <person name="Spang A."/>
            <person name="Saw J.H."/>
            <person name="Jorgensen S.L."/>
            <person name="Zaremba-Niedzwiedzka K."/>
            <person name="Martijn J."/>
            <person name="Lind A.E."/>
            <person name="van Eijk R."/>
            <person name="Schleper C."/>
            <person name="Guy L."/>
            <person name="Ettema T.J."/>
        </authorList>
    </citation>
    <scope>NUCLEOTIDE SEQUENCE</scope>
</reference>
<dbReference type="PANTHER" id="PTHR43300:SF7">
    <property type="entry name" value="UDP-N-ACETYLBACILLOSAMINE N-ACETYLTRANSFERASE"/>
    <property type="match status" value="1"/>
</dbReference>
<dbReference type="InterPro" id="IPR050179">
    <property type="entry name" value="Trans_hexapeptide_repeat"/>
</dbReference>
<comment type="caution">
    <text evidence="3">The sequence shown here is derived from an EMBL/GenBank/DDBJ whole genome shotgun (WGS) entry which is preliminary data.</text>
</comment>
<dbReference type="AlphaFoldDB" id="A0A0F8YW74"/>
<organism evidence="3">
    <name type="scientific">marine sediment metagenome</name>
    <dbReference type="NCBI Taxonomy" id="412755"/>
    <lineage>
        <taxon>unclassified sequences</taxon>
        <taxon>metagenomes</taxon>
        <taxon>ecological metagenomes</taxon>
    </lineage>
</organism>
<dbReference type="GO" id="GO:0016740">
    <property type="term" value="F:transferase activity"/>
    <property type="evidence" value="ECO:0007669"/>
    <property type="project" value="UniProtKB-KW"/>
</dbReference>
<dbReference type="InterPro" id="IPR041561">
    <property type="entry name" value="PglD_N"/>
</dbReference>
<protein>
    <recommendedName>
        <fullName evidence="2">PglD N-terminal domain-containing protein</fullName>
    </recommendedName>
</protein>
<feature type="domain" description="PglD N-terminal" evidence="2">
    <location>
        <begin position="8"/>
        <end position="90"/>
    </location>
</feature>
<dbReference type="CDD" id="cd03360">
    <property type="entry name" value="LbH_AT_putative"/>
    <property type="match status" value="1"/>
</dbReference>
<sequence length="234" mass="25807">MKNKMINFVIIGAGNFGKEASEIAKRVEEKEENFKFIGYIDEFEENHRKVINEVPVLGGLEWIKETFTGDKLFFACSIGDTINRKEVVERALKFGYIPYSIIHPSVSVRYGVKIGNGVIIQPKCVIAPNAIIKDHVIINQICSIGHDDIINDYCTVSPLAALSGGVVLGEGTYVGTGASVVPDIKIEKWSIIGAGACVVKDVEPYSLMLGVPAKPKLTFENFQERTLYSKRKPV</sequence>
<evidence type="ECO:0000256" key="1">
    <source>
        <dbReference type="ARBA" id="ARBA00022679"/>
    </source>
</evidence>
<dbReference type="PANTHER" id="PTHR43300">
    <property type="entry name" value="ACETYLTRANSFERASE"/>
    <property type="match status" value="1"/>
</dbReference>
<dbReference type="SUPFAM" id="SSF51161">
    <property type="entry name" value="Trimeric LpxA-like enzymes"/>
    <property type="match status" value="1"/>
</dbReference>
<dbReference type="InterPro" id="IPR018357">
    <property type="entry name" value="Hexapep_transf_CS"/>
</dbReference>
<dbReference type="NCBIfam" id="TIGR03570">
    <property type="entry name" value="NeuD_NnaD"/>
    <property type="match status" value="1"/>
</dbReference>
<dbReference type="Gene3D" id="3.40.50.20">
    <property type="match status" value="1"/>
</dbReference>
<name>A0A0F8YW74_9ZZZZ</name>